<dbReference type="GO" id="GO:0000981">
    <property type="term" value="F:DNA-binding transcription factor activity, RNA polymerase II-specific"/>
    <property type="evidence" value="ECO:0007669"/>
    <property type="project" value="UniProtKB-UniRule"/>
</dbReference>
<dbReference type="GO" id="GO:0005634">
    <property type="term" value="C:nucleus"/>
    <property type="evidence" value="ECO:0007669"/>
    <property type="project" value="UniProtKB-SubCell"/>
</dbReference>
<dbReference type="Pfam" id="PF00046">
    <property type="entry name" value="Homeodomain"/>
    <property type="match status" value="1"/>
</dbReference>
<evidence type="ECO:0000256" key="8">
    <source>
        <dbReference type="PROSITE-ProRule" id="PRU00108"/>
    </source>
</evidence>
<evidence type="ECO:0000256" key="10">
    <source>
        <dbReference type="RuleBase" id="RU369038"/>
    </source>
</evidence>
<accession>A0AAW2T2G6</accession>
<sequence length="200" mass="23217">MTGHQFFALTRIRSLVFQFINPKIWNPLPCKLRIGLAHDNYAMDEFQYPQTRKHQSKRRKRLTQDQVRLLETNFNFNHKLDQDSKSRLALELGVPPRQVAIWYQNKRAREKNQSLEADHKALQQQLENVVAENARLEGEVERLKAELNKIHDVLNAFNSSSSCEEVGSEQNLEKEFYAALIGVRDPFVAPDGYDFFGSSV</sequence>
<dbReference type="PANTHER" id="PTHR24326:SF522">
    <property type="entry name" value="HOMEOBOX-LEUCINE ZIPPER PROTEIN ATHB-52"/>
    <property type="match status" value="1"/>
</dbReference>
<organism evidence="13">
    <name type="scientific">Sesamum radiatum</name>
    <name type="common">Black benniseed</name>
    <dbReference type="NCBI Taxonomy" id="300843"/>
    <lineage>
        <taxon>Eukaryota</taxon>
        <taxon>Viridiplantae</taxon>
        <taxon>Streptophyta</taxon>
        <taxon>Embryophyta</taxon>
        <taxon>Tracheophyta</taxon>
        <taxon>Spermatophyta</taxon>
        <taxon>Magnoliopsida</taxon>
        <taxon>eudicotyledons</taxon>
        <taxon>Gunneridae</taxon>
        <taxon>Pentapetalae</taxon>
        <taxon>asterids</taxon>
        <taxon>lamiids</taxon>
        <taxon>Lamiales</taxon>
        <taxon>Pedaliaceae</taxon>
        <taxon>Sesamum</taxon>
    </lineage>
</organism>
<keyword evidence="5 10" id="KW-0804">Transcription</keyword>
<evidence type="ECO:0000256" key="3">
    <source>
        <dbReference type="ARBA" id="ARBA00023125"/>
    </source>
</evidence>
<name>A0AAW2T2G6_SESRA</name>
<evidence type="ECO:0000256" key="5">
    <source>
        <dbReference type="ARBA" id="ARBA00023163"/>
    </source>
</evidence>
<dbReference type="Gene3D" id="1.10.10.60">
    <property type="entry name" value="Homeodomain-like"/>
    <property type="match status" value="1"/>
</dbReference>
<dbReference type="EMBL" id="JACGWJ010000009">
    <property type="protein sequence ID" value="KAL0398542.1"/>
    <property type="molecule type" value="Genomic_DNA"/>
</dbReference>
<dbReference type="InterPro" id="IPR017970">
    <property type="entry name" value="Homeobox_CS"/>
</dbReference>
<evidence type="ECO:0000259" key="12">
    <source>
        <dbReference type="PROSITE" id="PS50071"/>
    </source>
</evidence>
<keyword evidence="2 10" id="KW-0805">Transcription regulation</keyword>
<reference evidence="13" key="1">
    <citation type="submission" date="2020-06" db="EMBL/GenBank/DDBJ databases">
        <authorList>
            <person name="Li T."/>
            <person name="Hu X."/>
            <person name="Zhang T."/>
            <person name="Song X."/>
            <person name="Zhang H."/>
            <person name="Dai N."/>
            <person name="Sheng W."/>
            <person name="Hou X."/>
            <person name="Wei L."/>
        </authorList>
    </citation>
    <scope>NUCLEOTIDE SEQUENCE</scope>
    <source>
        <strain evidence="13">G02</strain>
        <tissue evidence="13">Leaf</tissue>
    </source>
</reference>
<evidence type="ECO:0000256" key="7">
    <source>
        <dbReference type="ARBA" id="ARBA00025748"/>
    </source>
</evidence>
<dbReference type="InterPro" id="IPR009057">
    <property type="entry name" value="Homeodomain-like_sf"/>
</dbReference>
<comment type="caution">
    <text evidence="13">The sequence shown here is derived from an EMBL/GenBank/DDBJ whole genome shotgun (WGS) entry which is preliminary data.</text>
</comment>
<comment type="function">
    <text evidence="10">Transcription factor.</text>
</comment>
<dbReference type="PROSITE" id="PS00027">
    <property type="entry name" value="HOMEOBOX_1"/>
    <property type="match status" value="1"/>
</dbReference>
<gene>
    <name evidence="13" type="ORF">Sradi_2197500</name>
</gene>
<evidence type="ECO:0000313" key="13">
    <source>
        <dbReference type="EMBL" id="KAL0398542.1"/>
    </source>
</evidence>
<keyword evidence="11" id="KW-0175">Coiled coil</keyword>
<proteinExistence type="inferred from homology"/>
<keyword evidence="6 8" id="KW-0539">Nucleus</keyword>
<evidence type="ECO:0000256" key="1">
    <source>
        <dbReference type="ARBA" id="ARBA00004123"/>
    </source>
</evidence>
<dbReference type="CDD" id="cd00086">
    <property type="entry name" value="homeodomain"/>
    <property type="match status" value="1"/>
</dbReference>
<dbReference type="SUPFAM" id="SSF46689">
    <property type="entry name" value="Homeodomain-like"/>
    <property type="match status" value="1"/>
</dbReference>
<comment type="subcellular location">
    <subcellularLocation>
        <location evidence="1 8 9">Nucleus</location>
    </subcellularLocation>
</comment>
<comment type="similarity">
    <text evidence="7 10">Belongs to the HD-ZIP homeobox family. Class I subfamily.</text>
</comment>
<evidence type="ECO:0000256" key="2">
    <source>
        <dbReference type="ARBA" id="ARBA00023015"/>
    </source>
</evidence>
<feature type="DNA-binding region" description="Homeobox" evidence="8">
    <location>
        <begin position="55"/>
        <end position="114"/>
    </location>
</feature>
<keyword evidence="4 8" id="KW-0371">Homeobox</keyword>
<keyword evidence="3 8" id="KW-0238">DNA-binding</keyword>
<feature type="domain" description="Homeobox" evidence="12">
    <location>
        <begin position="53"/>
        <end position="113"/>
    </location>
</feature>
<dbReference type="GO" id="GO:0043565">
    <property type="term" value="F:sequence-specific DNA binding"/>
    <property type="evidence" value="ECO:0007669"/>
    <property type="project" value="TreeGrafter"/>
</dbReference>
<protein>
    <recommendedName>
        <fullName evidence="10">Homeobox-leucine zipper protein</fullName>
    </recommendedName>
    <alternativeName>
        <fullName evidence="10">HD-ZIP protein</fullName>
    </alternativeName>
    <alternativeName>
        <fullName evidence="10">Homeodomain transcription factor</fullName>
    </alternativeName>
</protein>
<dbReference type="PROSITE" id="PS50071">
    <property type="entry name" value="HOMEOBOX_2"/>
    <property type="match status" value="1"/>
</dbReference>
<evidence type="ECO:0000256" key="6">
    <source>
        <dbReference type="ARBA" id="ARBA00023242"/>
    </source>
</evidence>
<evidence type="ECO:0000256" key="4">
    <source>
        <dbReference type="ARBA" id="ARBA00023155"/>
    </source>
</evidence>
<dbReference type="GO" id="GO:0045893">
    <property type="term" value="P:positive regulation of DNA-templated transcription"/>
    <property type="evidence" value="ECO:0007669"/>
    <property type="project" value="TreeGrafter"/>
</dbReference>
<dbReference type="AlphaFoldDB" id="A0AAW2T2G6"/>
<feature type="coiled-coil region" evidence="11">
    <location>
        <begin position="105"/>
        <end position="153"/>
    </location>
</feature>
<evidence type="ECO:0000256" key="11">
    <source>
        <dbReference type="SAM" id="Coils"/>
    </source>
</evidence>
<dbReference type="InterPro" id="IPR001356">
    <property type="entry name" value="HD"/>
</dbReference>
<evidence type="ECO:0000256" key="9">
    <source>
        <dbReference type="RuleBase" id="RU000682"/>
    </source>
</evidence>
<dbReference type="InterPro" id="IPR045224">
    <property type="entry name" value="HDZip_class_I_plant"/>
</dbReference>
<dbReference type="PANTHER" id="PTHR24326">
    <property type="entry name" value="HOMEOBOX-LEUCINE ZIPPER PROTEIN"/>
    <property type="match status" value="1"/>
</dbReference>
<dbReference type="SMART" id="SM00389">
    <property type="entry name" value="HOX"/>
    <property type="match status" value="1"/>
</dbReference>
<reference evidence="13" key="2">
    <citation type="journal article" date="2024" name="Plant">
        <title>Genomic evolution and insights into agronomic trait innovations of Sesamum species.</title>
        <authorList>
            <person name="Miao H."/>
            <person name="Wang L."/>
            <person name="Qu L."/>
            <person name="Liu H."/>
            <person name="Sun Y."/>
            <person name="Le M."/>
            <person name="Wang Q."/>
            <person name="Wei S."/>
            <person name="Zheng Y."/>
            <person name="Lin W."/>
            <person name="Duan Y."/>
            <person name="Cao H."/>
            <person name="Xiong S."/>
            <person name="Wang X."/>
            <person name="Wei L."/>
            <person name="Li C."/>
            <person name="Ma Q."/>
            <person name="Ju M."/>
            <person name="Zhao R."/>
            <person name="Li G."/>
            <person name="Mu C."/>
            <person name="Tian Q."/>
            <person name="Mei H."/>
            <person name="Zhang T."/>
            <person name="Gao T."/>
            <person name="Zhang H."/>
        </authorList>
    </citation>
    <scope>NUCLEOTIDE SEQUENCE</scope>
    <source>
        <strain evidence="13">G02</strain>
    </source>
</reference>